<evidence type="ECO:0008006" key="4">
    <source>
        <dbReference type="Google" id="ProtNLM"/>
    </source>
</evidence>
<sequence length="156" mass="17758">MKRLLFIFLLVPVYQTYAAECNSDETMIASCSLPGKIQRVAAFCTNEKTDTLYYVFKKGGNIELKVDFNTSRKLKRWVDQWTYTTYFGFSQGKYDYVLGVPEEKPNAMAFLNIKKDGESISITNCNSNSFGEKDIKSNSIDDVSDSSVRNNGFKFP</sequence>
<dbReference type="Proteomes" id="UP000043316">
    <property type="component" value="Unassembled WGS sequence"/>
</dbReference>
<feature type="signal peptide" evidence="1">
    <location>
        <begin position="1"/>
        <end position="18"/>
    </location>
</feature>
<gene>
    <name evidence="2" type="ORF">ERS008476_03914</name>
</gene>
<organism evidence="2 3">
    <name type="scientific">Yersinia intermedia</name>
    <dbReference type="NCBI Taxonomy" id="631"/>
    <lineage>
        <taxon>Bacteria</taxon>
        <taxon>Pseudomonadati</taxon>
        <taxon>Pseudomonadota</taxon>
        <taxon>Gammaproteobacteria</taxon>
        <taxon>Enterobacterales</taxon>
        <taxon>Yersiniaceae</taxon>
        <taxon>Yersinia</taxon>
    </lineage>
</organism>
<dbReference type="RefSeq" id="WP_053010304.1">
    <property type="nucleotide sequence ID" value="NZ_CWJI01000018.1"/>
</dbReference>
<protein>
    <recommendedName>
        <fullName evidence="4">Lipoprotein</fullName>
    </recommendedName>
</protein>
<evidence type="ECO:0000256" key="1">
    <source>
        <dbReference type="SAM" id="SignalP"/>
    </source>
</evidence>
<dbReference type="AlphaFoldDB" id="A0A0H5M1D8"/>
<reference evidence="3" key="1">
    <citation type="submission" date="2015-03" db="EMBL/GenBank/DDBJ databases">
        <authorList>
            <consortium name="Pathogen Informatics"/>
        </authorList>
    </citation>
    <scope>NUCLEOTIDE SEQUENCE [LARGE SCALE GENOMIC DNA]</scope>
    <source>
        <strain evidence="3">R148</strain>
    </source>
</reference>
<proteinExistence type="predicted"/>
<evidence type="ECO:0000313" key="3">
    <source>
        <dbReference type="Proteomes" id="UP000043316"/>
    </source>
</evidence>
<feature type="chain" id="PRO_5005220417" description="Lipoprotein" evidence="1">
    <location>
        <begin position="19"/>
        <end position="156"/>
    </location>
</feature>
<evidence type="ECO:0000313" key="2">
    <source>
        <dbReference type="EMBL" id="CRY56867.1"/>
    </source>
</evidence>
<keyword evidence="1" id="KW-0732">Signal</keyword>
<name>A0A0H5M1D8_YERIN</name>
<dbReference type="EMBL" id="CWJI01000018">
    <property type="protein sequence ID" value="CRY56867.1"/>
    <property type="molecule type" value="Genomic_DNA"/>
</dbReference>
<accession>A0A0H5M1D8</accession>